<dbReference type="FunFam" id="3.40.50.720:FF:000084">
    <property type="entry name" value="Short-chain dehydrogenase reductase"/>
    <property type="match status" value="1"/>
</dbReference>
<dbReference type="PANTHER" id="PTHR43391">
    <property type="entry name" value="RETINOL DEHYDROGENASE-RELATED"/>
    <property type="match status" value="1"/>
</dbReference>
<dbReference type="SUPFAM" id="SSF51735">
    <property type="entry name" value="NAD(P)-binding Rossmann-fold domains"/>
    <property type="match status" value="1"/>
</dbReference>
<proteinExistence type="inferred from homology"/>
<reference evidence="5 6" key="1">
    <citation type="journal article" date="2018" name="Appl. Microbiol. Biotechnol.">
        <title>Characterization of the caprolactam degradation pathway in Pseudomonas jessenii using mass spectrometry-based proteomics.</title>
        <authorList>
            <person name="Otzen M."/>
            <person name="Palacio C."/>
            <person name="Janssen D.B."/>
        </authorList>
    </citation>
    <scope>NUCLEOTIDE SEQUENCE [LARGE SCALE GENOMIC DNA]</scope>
    <source>
        <strain evidence="5 6">GO3</strain>
    </source>
</reference>
<dbReference type="EMBL" id="PDLL01000003">
    <property type="protein sequence ID" value="PYY72493.1"/>
    <property type="molecule type" value="Genomic_DNA"/>
</dbReference>
<dbReference type="PRINTS" id="PR00080">
    <property type="entry name" value="SDRFAMILY"/>
</dbReference>
<accession>A0A2W0EVP0</accession>
<gene>
    <name evidence="5" type="ORF">CRX42_00680</name>
</gene>
<dbReference type="CDD" id="cd05233">
    <property type="entry name" value="SDR_c"/>
    <property type="match status" value="1"/>
</dbReference>
<evidence type="ECO:0000313" key="5">
    <source>
        <dbReference type="EMBL" id="PYY72493.1"/>
    </source>
</evidence>
<dbReference type="InterPro" id="IPR020904">
    <property type="entry name" value="Sc_DH/Rdtase_CS"/>
</dbReference>
<dbReference type="Gene3D" id="3.40.50.720">
    <property type="entry name" value="NAD(P)-binding Rossmann-like Domain"/>
    <property type="match status" value="1"/>
</dbReference>
<protein>
    <submittedName>
        <fullName evidence="5">Short-chain dehydrogenase</fullName>
    </submittedName>
</protein>
<keyword evidence="3" id="KW-0560">Oxidoreductase</keyword>
<evidence type="ECO:0000313" key="6">
    <source>
        <dbReference type="Proteomes" id="UP000247437"/>
    </source>
</evidence>
<dbReference type="GO" id="GO:0016491">
    <property type="term" value="F:oxidoreductase activity"/>
    <property type="evidence" value="ECO:0007669"/>
    <property type="project" value="UniProtKB-KW"/>
</dbReference>
<evidence type="ECO:0000256" key="1">
    <source>
        <dbReference type="ARBA" id="ARBA00006484"/>
    </source>
</evidence>
<evidence type="ECO:0000256" key="4">
    <source>
        <dbReference type="RuleBase" id="RU000363"/>
    </source>
</evidence>
<comment type="caution">
    <text evidence="5">The sequence shown here is derived from an EMBL/GenBank/DDBJ whole genome shotgun (WGS) entry which is preliminary data.</text>
</comment>
<organism evidence="5 6">
    <name type="scientific">Pseudomonas jessenii</name>
    <dbReference type="NCBI Taxonomy" id="77298"/>
    <lineage>
        <taxon>Bacteria</taxon>
        <taxon>Pseudomonadati</taxon>
        <taxon>Pseudomonadota</taxon>
        <taxon>Gammaproteobacteria</taxon>
        <taxon>Pseudomonadales</taxon>
        <taxon>Pseudomonadaceae</taxon>
        <taxon>Pseudomonas</taxon>
    </lineage>
</organism>
<dbReference type="Proteomes" id="UP000247437">
    <property type="component" value="Unassembled WGS sequence"/>
</dbReference>
<dbReference type="PANTHER" id="PTHR43391:SF14">
    <property type="entry name" value="DEHYDROGENASE_REDUCTASE SDR FAMILY PROTEIN 7-LIKE"/>
    <property type="match status" value="1"/>
</dbReference>
<sequence length="296" mass="32933">MLELKGKVAFITGGASGIGLGLAKVLAEEVGMKVVIADVQRNRLHEVAEYFQEKDVQVHLMYLDVTDRIAFSDAALEVERTFGTVQVLINNAGVSARGPIEQASLDDWDWHIDVNLRGVINGIHTFLPRMIEHGEGGHIVNTASISAFFAIPTAALYSTTKFAVRGLSESMRVELSKFNIGVSCLCPGAVNTNFLEVGLTRQEKYSNSGFVVDPKVIAKVKEHLEAGFDPLDLARCTLEGMRRNDLWIFPYPEFILALEEKHKLLIDSLNLWRDDPNYAVRMKQRHEKGQGIPKLD</sequence>
<dbReference type="OrthoDB" id="4690547at2"/>
<dbReference type="PROSITE" id="PS00061">
    <property type="entry name" value="ADH_SHORT"/>
    <property type="match status" value="1"/>
</dbReference>
<dbReference type="AlphaFoldDB" id="A0A2W0EVP0"/>
<evidence type="ECO:0000256" key="3">
    <source>
        <dbReference type="ARBA" id="ARBA00023002"/>
    </source>
</evidence>
<dbReference type="PRINTS" id="PR00081">
    <property type="entry name" value="GDHRDH"/>
</dbReference>
<evidence type="ECO:0000256" key="2">
    <source>
        <dbReference type="ARBA" id="ARBA00022857"/>
    </source>
</evidence>
<keyword evidence="2" id="KW-0521">NADP</keyword>
<dbReference type="InterPro" id="IPR036291">
    <property type="entry name" value="NAD(P)-bd_dom_sf"/>
</dbReference>
<comment type="similarity">
    <text evidence="1 4">Belongs to the short-chain dehydrogenases/reductases (SDR) family.</text>
</comment>
<dbReference type="RefSeq" id="WP_110656801.1">
    <property type="nucleotide sequence ID" value="NZ_PDLL01000003.1"/>
</dbReference>
<dbReference type="Pfam" id="PF00106">
    <property type="entry name" value="adh_short"/>
    <property type="match status" value="1"/>
</dbReference>
<name>A0A2W0EVP0_PSEJE</name>
<dbReference type="InterPro" id="IPR002347">
    <property type="entry name" value="SDR_fam"/>
</dbReference>